<proteinExistence type="predicted"/>
<protein>
    <submittedName>
        <fullName evidence="1">Uncharacterized protein</fullName>
    </submittedName>
</protein>
<accession>A0A8S5V897</accession>
<name>A0A8S5V897_9CAUD</name>
<reference evidence="1" key="1">
    <citation type="journal article" date="2021" name="Proc. Natl. Acad. Sci. U.S.A.">
        <title>A Catalog of Tens of Thousands of Viruses from Human Metagenomes Reveals Hidden Associations with Chronic Diseases.</title>
        <authorList>
            <person name="Tisza M.J."/>
            <person name="Buck C.B."/>
        </authorList>
    </citation>
    <scope>NUCLEOTIDE SEQUENCE</scope>
    <source>
        <strain evidence="1">Ctf4L13</strain>
    </source>
</reference>
<sequence>MQQKSERILQQHPNGGACPEKRAFKRCLNACRIV</sequence>
<organism evidence="1">
    <name type="scientific">Myoviridae sp. ctf4L13</name>
    <dbReference type="NCBI Taxonomy" id="2825147"/>
    <lineage>
        <taxon>Viruses</taxon>
        <taxon>Duplodnaviria</taxon>
        <taxon>Heunggongvirae</taxon>
        <taxon>Uroviricota</taxon>
        <taxon>Caudoviricetes</taxon>
    </lineage>
</organism>
<dbReference type="EMBL" id="BK016219">
    <property type="protein sequence ID" value="DAG02933.1"/>
    <property type="molecule type" value="Genomic_DNA"/>
</dbReference>
<evidence type="ECO:0000313" key="1">
    <source>
        <dbReference type="EMBL" id="DAG02933.1"/>
    </source>
</evidence>